<dbReference type="Proteomes" id="UP000005025">
    <property type="component" value="Unassembled WGS sequence"/>
</dbReference>
<dbReference type="HOGENOM" id="CLU_3217864_0_0_9"/>
<keyword evidence="1" id="KW-1133">Transmembrane helix</keyword>
<gene>
    <name evidence="2" type="ORF">HMPREF9104_00098</name>
</gene>
<evidence type="ECO:0000256" key="1">
    <source>
        <dbReference type="SAM" id="Phobius"/>
    </source>
</evidence>
<feature type="transmembrane region" description="Helical" evidence="1">
    <location>
        <begin position="26"/>
        <end position="43"/>
    </location>
</feature>
<dbReference type="EMBL" id="AGRJ01000008">
    <property type="protein sequence ID" value="EHO54537.1"/>
    <property type="molecule type" value="Genomic_DNA"/>
</dbReference>
<dbReference type="PATRIC" id="fig|797516.3.peg.90"/>
<evidence type="ECO:0008006" key="4">
    <source>
        <dbReference type="Google" id="ProtNLM"/>
    </source>
</evidence>
<accession>H1LBY7</accession>
<keyword evidence="1" id="KW-0472">Membrane</keyword>
<reference evidence="2 3" key="1">
    <citation type="submission" date="2011-09" db="EMBL/GenBank/DDBJ databases">
        <authorList>
            <person name="Weinstock G."/>
            <person name="Sodergren E."/>
            <person name="Clifton S."/>
            <person name="Fulton L."/>
            <person name="Fulton B."/>
            <person name="Courtney L."/>
            <person name="Fronick C."/>
            <person name="Harrison M."/>
            <person name="Strong C."/>
            <person name="Farmer C."/>
            <person name="Delahaunty K."/>
            <person name="Markovic C."/>
            <person name="Hall O."/>
            <person name="Minx P."/>
            <person name="Tomlinson C."/>
            <person name="Mitreva M."/>
            <person name="Hou S."/>
            <person name="Chen J."/>
            <person name="Wollam A."/>
            <person name="Pepin K.H."/>
            <person name="Johnson M."/>
            <person name="Bhonagiri V."/>
            <person name="Zhang X."/>
            <person name="Suruliraj S."/>
            <person name="Warren W."/>
            <person name="Chinwalla A."/>
            <person name="Mardis E.R."/>
            <person name="Wilson R.K."/>
        </authorList>
    </citation>
    <scope>NUCLEOTIDE SEQUENCE [LARGE SCALE GENOMIC DNA]</scope>
    <source>
        <strain evidence="2 3">F0435</strain>
    </source>
</reference>
<comment type="caution">
    <text evidence="2">The sequence shown here is derived from an EMBL/GenBank/DDBJ whole genome shotgun (WGS) entry which is preliminary data.</text>
</comment>
<evidence type="ECO:0000313" key="3">
    <source>
        <dbReference type="Proteomes" id="UP000005025"/>
    </source>
</evidence>
<sequence length="44" mass="4909">MRVIWQSNSSLIHDSQRVAWVDITKAYGIIAVVLGHMVTTGLLK</sequence>
<protein>
    <recommendedName>
        <fullName evidence="4">Acyltransferase 3 domain-containing protein</fullName>
    </recommendedName>
</protein>
<evidence type="ECO:0000313" key="2">
    <source>
        <dbReference type="EMBL" id="EHO54537.1"/>
    </source>
</evidence>
<dbReference type="AlphaFoldDB" id="H1LBY7"/>
<dbReference type="STRING" id="797516.HMPREF9104_00098"/>
<keyword evidence="1" id="KW-0812">Transmembrane</keyword>
<organism evidence="2 3">
    <name type="scientific">Lentilactobacillus kisonensis F0435</name>
    <dbReference type="NCBI Taxonomy" id="797516"/>
    <lineage>
        <taxon>Bacteria</taxon>
        <taxon>Bacillati</taxon>
        <taxon>Bacillota</taxon>
        <taxon>Bacilli</taxon>
        <taxon>Lactobacillales</taxon>
        <taxon>Lactobacillaceae</taxon>
        <taxon>Lentilactobacillus</taxon>
    </lineage>
</organism>
<proteinExistence type="predicted"/>
<name>H1LBY7_9LACO</name>